<dbReference type="PANTHER" id="PTHR39428:SF1">
    <property type="entry name" value="F420H(2)-DEPENDENT QUINONE REDUCTASE RV1261C"/>
    <property type="match status" value="1"/>
</dbReference>
<sequence length="157" mass="17703">MTATRKPWMPPRWFVRTAWKVHKLVDRVKGGTGVVRAPARRGKAGMLRLRTTGRRSGQERMVIVAYWRDGDRYVTLAMNGWQPEPPAWWLNLQAHPDAVVETVDGTVPVRGRAATGAERDRLWAGFAGYTSWGEGIDRFAARRGRATPVVVLEPREA</sequence>
<proteinExistence type="inferred from homology"/>
<dbReference type="Gene3D" id="2.30.110.10">
    <property type="entry name" value="Electron Transport, Fmn-binding Protein, Chain A"/>
    <property type="match status" value="1"/>
</dbReference>
<dbReference type="Pfam" id="PF04075">
    <property type="entry name" value="F420H2_quin_red"/>
    <property type="match status" value="1"/>
</dbReference>
<reference evidence="3 4" key="1">
    <citation type="submission" date="2019-01" db="EMBL/GenBank/DDBJ databases">
        <title>Genome sequencing of strain FW10M-9.</title>
        <authorList>
            <person name="Heo J."/>
            <person name="Kim S.-J."/>
            <person name="Kim J.-S."/>
            <person name="Hong S.-B."/>
            <person name="Kwon S.-W."/>
        </authorList>
    </citation>
    <scope>NUCLEOTIDE SEQUENCE [LARGE SCALE GENOMIC DNA]</scope>
    <source>
        <strain evidence="3 4">FW10M-9</strain>
    </source>
</reference>
<dbReference type="InterPro" id="IPR012349">
    <property type="entry name" value="Split_barrel_FMN-bd"/>
</dbReference>
<accession>A0A4P6FJZ2</accession>
<dbReference type="GO" id="GO:0070967">
    <property type="term" value="F:coenzyme F420 binding"/>
    <property type="evidence" value="ECO:0007669"/>
    <property type="project" value="TreeGrafter"/>
</dbReference>
<dbReference type="KEGG" id="xya:ET471_13645"/>
<dbReference type="InterPro" id="IPR004378">
    <property type="entry name" value="F420H2_quin_Rdtase"/>
</dbReference>
<name>A0A4P6FJZ2_9MICO</name>
<organism evidence="3 4">
    <name type="scientific">Xylanimonas protaetiae</name>
    <dbReference type="NCBI Taxonomy" id="2509457"/>
    <lineage>
        <taxon>Bacteria</taxon>
        <taxon>Bacillati</taxon>
        <taxon>Actinomycetota</taxon>
        <taxon>Actinomycetes</taxon>
        <taxon>Micrococcales</taxon>
        <taxon>Promicromonosporaceae</taxon>
        <taxon>Xylanimonas</taxon>
    </lineage>
</organism>
<dbReference type="PANTHER" id="PTHR39428">
    <property type="entry name" value="F420H(2)-DEPENDENT QUINONE REDUCTASE RV1261C"/>
    <property type="match status" value="1"/>
</dbReference>
<comment type="similarity">
    <text evidence="1">Belongs to the F420H(2)-dependent quinone reductase family.</text>
</comment>
<dbReference type="Proteomes" id="UP000292118">
    <property type="component" value="Chromosome"/>
</dbReference>
<evidence type="ECO:0000313" key="4">
    <source>
        <dbReference type="Proteomes" id="UP000292118"/>
    </source>
</evidence>
<protein>
    <submittedName>
        <fullName evidence="3">Nitroreductase family deazaflavin-dependent oxidoreductase</fullName>
    </submittedName>
</protein>
<dbReference type="OrthoDB" id="8225825at2"/>
<evidence type="ECO:0000256" key="1">
    <source>
        <dbReference type="ARBA" id="ARBA00008710"/>
    </source>
</evidence>
<dbReference type="NCBIfam" id="TIGR00026">
    <property type="entry name" value="hi_GC_TIGR00026"/>
    <property type="match status" value="1"/>
</dbReference>
<keyword evidence="4" id="KW-1185">Reference proteome</keyword>
<dbReference type="GO" id="GO:0016491">
    <property type="term" value="F:oxidoreductase activity"/>
    <property type="evidence" value="ECO:0007669"/>
    <property type="project" value="InterPro"/>
</dbReference>
<dbReference type="EMBL" id="CP035493">
    <property type="protein sequence ID" value="QAY70938.1"/>
    <property type="molecule type" value="Genomic_DNA"/>
</dbReference>
<gene>
    <name evidence="3" type="ORF">ET471_13645</name>
</gene>
<dbReference type="RefSeq" id="WP_129189173.1">
    <property type="nucleotide sequence ID" value="NZ_CP035493.1"/>
</dbReference>
<evidence type="ECO:0000313" key="3">
    <source>
        <dbReference type="EMBL" id="QAY70938.1"/>
    </source>
</evidence>
<dbReference type="GO" id="GO:0005886">
    <property type="term" value="C:plasma membrane"/>
    <property type="evidence" value="ECO:0007669"/>
    <property type="project" value="TreeGrafter"/>
</dbReference>
<dbReference type="AlphaFoldDB" id="A0A4P6FJZ2"/>
<comment type="catalytic activity">
    <reaction evidence="2">
        <text>oxidized coenzyme F420-(gamma-L-Glu)(n) + a quinol + H(+) = reduced coenzyme F420-(gamma-L-Glu)(n) + a quinone</text>
        <dbReference type="Rhea" id="RHEA:39663"/>
        <dbReference type="Rhea" id="RHEA-COMP:12939"/>
        <dbReference type="Rhea" id="RHEA-COMP:14378"/>
        <dbReference type="ChEBI" id="CHEBI:15378"/>
        <dbReference type="ChEBI" id="CHEBI:24646"/>
        <dbReference type="ChEBI" id="CHEBI:132124"/>
        <dbReference type="ChEBI" id="CHEBI:133980"/>
        <dbReference type="ChEBI" id="CHEBI:139511"/>
    </reaction>
</comment>
<evidence type="ECO:0000256" key="2">
    <source>
        <dbReference type="ARBA" id="ARBA00049106"/>
    </source>
</evidence>